<protein>
    <submittedName>
        <fullName evidence="1">Uncharacterized protein</fullName>
    </submittedName>
</protein>
<evidence type="ECO:0000313" key="1">
    <source>
        <dbReference type="EMBL" id="DAF99353.1"/>
    </source>
</evidence>
<sequence length="115" mass="13234">MKRENARDGVCFLCGRDGTEDPLDFHHIFGGNAADRKKCERYGLKVRLCHGRCHIFGPEAAHNCAETMRTLRRYGQRKVMIEQGWTVDEFRFHFGKNYLDDEELAEIAAIQAESA</sequence>
<reference evidence="1" key="1">
    <citation type="journal article" date="2021" name="Proc. Natl. Acad. Sci. U.S.A.">
        <title>A Catalog of Tens of Thousands of Viruses from Human Metagenomes Reveals Hidden Associations with Chronic Diseases.</title>
        <authorList>
            <person name="Tisza M.J."/>
            <person name="Buck C.B."/>
        </authorList>
    </citation>
    <scope>NUCLEOTIDE SEQUENCE</scope>
    <source>
        <strain evidence="1">Ct7113</strain>
    </source>
</reference>
<accession>A0A8S5UY10</accession>
<proteinExistence type="predicted"/>
<organism evidence="1">
    <name type="scientific">Myoviridae sp. ct7113</name>
    <dbReference type="NCBI Taxonomy" id="2825037"/>
    <lineage>
        <taxon>Viruses</taxon>
        <taxon>Duplodnaviria</taxon>
        <taxon>Heunggongvirae</taxon>
        <taxon>Uroviricota</taxon>
        <taxon>Caudoviricetes</taxon>
    </lineage>
</organism>
<dbReference type="EMBL" id="BK016164">
    <property type="protein sequence ID" value="DAF99353.1"/>
    <property type="molecule type" value="Genomic_DNA"/>
</dbReference>
<name>A0A8S5UY10_9CAUD</name>